<accession>A0AAU7XWL9</accession>
<feature type="domain" description="PLD phosphodiesterase" evidence="4">
    <location>
        <begin position="1"/>
        <end position="25"/>
    </location>
</feature>
<dbReference type="EMBL" id="AP023081">
    <property type="protein sequence ID" value="BCD88187.1"/>
    <property type="molecule type" value="Genomic_DNA"/>
</dbReference>
<dbReference type="Proteomes" id="UP001064896">
    <property type="component" value="Chromosome"/>
</dbReference>
<keyword evidence="1 3" id="KW-0597">Phosphoprotein</keyword>
<protein>
    <submittedName>
        <fullName evidence="7 8">Response regulator</fullName>
    </submittedName>
</protein>
<dbReference type="InterPro" id="IPR039420">
    <property type="entry name" value="WalR-like"/>
</dbReference>
<dbReference type="PANTHER" id="PTHR43214">
    <property type="entry name" value="TWO-COMPONENT RESPONSE REGULATOR"/>
    <property type="match status" value="1"/>
</dbReference>
<feature type="domain" description="HTH luxR-type" evidence="5">
    <location>
        <begin position="146"/>
        <end position="211"/>
    </location>
</feature>
<dbReference type="InterPro" id="IPR016032">
    <property type="entry name" value="Sig_transdc_resp-reg_C-effctor"/>
</dbReference>
<gene>
    <name evidence="8" type="ORF">ABS648_18535</name>
    <name evidence="7" type="ORF">PSm6_45940</name>
</gene>
<dbReference type="InterPro" id="IPR011006">
    <property type="entry name" value="CheY-like_superfamily"/>
</dbReference>
<dbReference type="InterPro" id="IPR000792">
    <property type="entry name" value="Tscrpt_reg_LuxR_C"/>
</dbReference>
<keyword evidence="2 7" id="KW-0238">DNA-binding</keyword>
<dbReference type="GO" id="GO:0000160">
    <property type="term" value="P:phosphorelay signal transduction system"/>
    <property type="evidence" value="ECO:0007669"/>
    <property type="project" value="InterPro"/>
</dbReference>
<dbReference type="InterPro" id="IPR001736">
    <property type="entry name" value="PLipase_D/transphosphatidylase"/>
</dbReference>
<dbReference type="Gene3D" id="3.40.50.2300">
    <property type="match status" value="1"/>
</dbReference>
<evidence type="ECO:0000313" key="9">
    <source>
        <dbReference type="Proteomes" id="UP001064896"/>
    </source>
</evidence>
<reference evidence="8" key="2">
    <citation type="submission" date="2023-08" db="EMBL/GenBank/DDBJ databases">
        <title>Increased levels of nutrients transform a symbiont into a lethal pathobiont.</title>
        <authorList>
            <person name="Lachnit T."/>
            <person name="Ulrich L."/>
            <person name="Willmer F.M."/>
            <person name="Hasenbein T."/>
            <person name="Steiner L.X."/>
            <person name="Wolters M."/>
            <person name="Herbst E.M."/>
            <person name="Deines P."/>
        </authorList>
    </citation>
    <scope>NUCLEOTIDE SEQUENCE</scope>
    <source>
        <strain evidence="8">T3</strain>
    </source>
</reference>
<feature type="domain" description="Response regulatory" evidence="6">
    <location>
        <begin position="4"/>
        <end position="123"/>
    </location>
</feature>
<evidence type="ECO:0000256" key="1">
    <source>
        <dbReference type="ARBA" id="ARBA00022553"/>
    </source>
</evidence>
<evidence type="ECO:0000313" key="8">
    <source>
        <dbReference type="EMBL" id="XBY61955.1"/>
    </source>
</evidence>
<evidence type="ECO:0000313" key="7">
    <source>
        <dbReference type="EMBL" id="BCD88187.1"/>
    </source>
</evidence>
<dbReference type="GO" id="GO:0006793">
    <property type="term" value="P:phosphorus metabolic process"/>
    <property type="evidence" value="ECO:0007669"/>
    <property type="project" value="UniProtKB-ARBA"/>
</dbReference>
<dbReference type="InterPro" id="IPR036388">
    <property type="entry name" value="WH-like_DNA-bd_sf"/>
</dbReference>
<feature type="modified residue" description="4-aspartylphosphate" evidence="3">
    <location>
        <position position="55"/>
    </location>
</feature>
<dbReference type="Pfam" id="PF00196">
    <property type="entry name" value="GerE"/>
    <property type="match status" value="1"/>
</dbReference>
<evidence type="ECO:0000259" key="5">
    <source>
        <dbReference type="PROSITE" id="PS50043"/>
    </source>
</evidence>
<dbReference type="PRINTS" id="PR00038">
    <property type="entry name" value="HTHLUXR"/>
</dbReference>
<evidence type="ECO:0000259" key="4">
    <source>
        <dbReference type="PROSITE" id="PS50035"/>
    </source>
</evidence>
<dbReference type="CDD" id="cd17535">
    <property type="entry name" value="REC_NarL-like"/>
    <property type="match status" value="1"/>
</dbReference>
<dbReference type="InterPro" id="IPR058245">
    <property type="entry name" value="NreC/VraR/RcsB-like_REC"/>
</dbReference>
<proteinExistence type="predicted"/>
<name>A0AAU7XWL9_9PSED</name>
<dbReference type="EMBL" id="CP158373">
    <property type="protein sequence ID" value="XBY61955.1"/>
    <property type="molecule type" value="Genomic_DNA"/>
</dbReference>
<dbReference type="AlphaFoldDB" id="A0AAU7XWL9"/>
<dbReference type="SUPFAM" id="SSF46894">
    <property type="entry name" value="C-terminal effector domain of the bipartite response regulators"/>
    <property type="match status" value="1"/>
</dbReference>
<dbReference type="PANTHER" id="PTHR43214:SF17">
    <property type="entry name" value="TRANSCRIPTIONAL REGULATORY PROTEIN RCSB"/>
    <property type="match status" value="1"/>
</dbReference>
<dbReference type="PROSITE" id="PS50110">
    <property type="entry name" value="RESPONSE_REGULATORY"/>
    <property type="match status" value="1"/>
</dbReference>
<dbReference type="InterPro" id="IPR001789">
    <property type="entry name" value="Sig_transdc_resp-reg_receiver"/>
</dbReference>
<dbReference type="CDD" id="cd06170">
    <property type="entry name" value="LuxR_C_like"/>
    <property type="match status" value="1"/>
</dbReference>
<dbReference type="Pfam" id="PF00072">
    <property type="entry name" value="Response_reg"/>
    <property type="match status" value="1"/>
</dbReference>
<dbReference type="GO" id="GO:0003677">
    <property type="term" value="F:DNA binding"/>
    <property type="evidence" value="ECO:0007669"/>
    <property type="project" value="UniProtKB-KW"/>
</dbReference>
<dbReference type="SMART" id="SM00448">
    <property type="entry name" value="REC"/>
    <property type="match status" value="1"/>
</dbReference>
<dbReference type="SUPFAM" id="SSF52172">
    <property type="entry name" value="CheY-like"/>
    <property type="match status" value="1"/>
</dbReference>
<dbReference type="PROSITE" id="PS50035">
    <property type="entry name" value="PLD"/>
    <property type="match status" value="1"/>
</dbReference>
<keyword evidence="9" id="KW-1185">Reference proteome</keyword>
<dbReference type="RefSeq" id="WP_021220942.1">
    <property type="nucleotide sequence ID" value="NZ_AP023081.1"/>
</dbReference>
<organism evidence="8">
    <name type="scientific">Pseudomonas solani</name>
    <dbReference type="NCBI Taxonomy" id="2731552"/>
    <lineage>
        <taxon>Bacteria</taxon>
        <taxon>Pseudomonadati</taxon>
        <taxon>Pseudomonadota</taxon>
        <taxon>Gammaproteobacteria</taxon>
        <taxon>Pseudomonadales</taxon>
        <taxon>Pseudomonadaceae</taxon>
        <taxon>Pseudomonas</taxon>
    </lineage>
</organism>
<dbReference type="SMART" id="SM00421">
    <property type="entry name" value="HTH_LUXR"/>
    <property type="match status" value="1"/>
</dbReference>
<dbReference type="Gene3D" id="1.10.10.10">
    <property type="entry name" value="Winged helix-like DNA-binding domain superfamily/Winged helix DNA-binding domain"/>
    <property type="match status" value="1"/>
</dbReference>
<dbReference type="GO" id="GO:0003824">
    <property type="term" value="F:catalytic activity"/>
    <property type="evidence" value="ECO:0007669"/>
    <property type="project" value="InterPro"/>
</dbReference>
<sequence>MHRRTLIVDDHPITLIGLRALLSRESSLQIVGEAHSADGLLDQLASHPCELLVTDLMMPDSHQADGLRLIEQLRRRYPQLAIIVVTMLDNPALAASLLKLGIQGLVSKRGLLADLPRALAASATRPFVSASLRRLLQIGEAAHGKPLARFDELSPREAEVLRLYGSGLAIGEIAQRLCRSKQTISAQKTSAMRKLGLDTNAALFLYIQENGLA</sequence>
<evidence type="ECO:0000256" key="2">
    <source>
        <dbReference type="ARBA" id="ARBA00023125"/>
    </source>
</evidence>
<dbReference type="PROSITE" id="PS50043">
    <property type="entry name" value="HTH_LUXR_2"/>
    <property type="match status" value="1"/>
</dbReference>
<dbReference type="GO" id="GO:0006355">
    <property type="term" value="P:regulation of DNA-templated transcription"/>
    <property type="evidence" value="ECO:0007669"/>
    <property type="project" value="InterPro"/>
</dbReference>
<reference evidence="7" key="1">
    <citation type="submission" date="2020-05" db="EMBL/GenBank/DDBJ databases">
        <title>Complete genome sequence of Pseudomonas sp. Sm006.</title>
        <authorList>
            <person name="Takeuchi K."/>
            <person name="Someya N."/>
        </authorList>
    </citation>
    <scope>NUCLEOTIDE SEQUENCE</scope>
    <source>
        <strain evidence="7">Sm006</strain>
    </source>
</reference>
<evidence type="ECO:0000259" key="6">
    <source>
        <dbReference type="PROSITE" id="PS50110"/>
    </source>
</evidence>
<evidence type="ECO:0000256" key="3">
    <source>
        <dbReference type="PROSITE-ProRule" id="PRU00169"/>
    </source>
</evidence>